<dbReference type="CDD" id="cd00093">
    <property type="entry name" value="HTH_XRE"/>
    <property type="match status" value="1"/>
</dbReference>
<dbReference type="PANTHER" id="PTHR36924">
    <property type="entry name" value="ANTITOXIN HIGA-1"/>
    <property type="match status" value="1"/>
</dbReference>
<dbReference type="Pfam" id="PF01381">
    <property type="entry name" value="HTH_3"/>
    <property type="match status" value="1"/>
</dbReference>
<name>A0A375CBK9_9BURK</name>
<reference evidence="3" key="1">
    <citation type="submission" date="2018-01" db="EMBL/GenBank/DDBJ databases">
        <authorList>
            <person name="Clerissi C."/>
        </authorList>
    </citation>
    <scope>NUCLEOTIDE SEQUENCE</scope>
    <source>
        <strain evidence="3">Cupriavidus sp. LMG 19464</strain>
    </source>
</reference>
<sequence>MARFENGMRPVHPGEILREEYLVPLDMSANALALALRVTPARINEIVREQRGITPDTALRLARYFGGDARSWMNLQVSYDLKVAQRDHGERIAAEVVPREGMDHELPSA</sequence>
<dbReference type="GO" id="GO:0003677">
    <property type="term" value="F:DNA binding"/>
    <property type="evidence" value="ECO:0007669"/>
    <property type="project" value="UniProtKB-KW"/>
</dbReference>
<comment type="caution">
    <text evidence="3">The sequence shown here is derived from an EMBL/GenBank/DDBJ whole genome shotgun (WGS) entry which is preliminary data.</text>
</comment>
<dbReference type="InterPro" id="IPR001387">
    <property type="entry name" value="Cro/C1-type_HTH"/>
</dbReference>
<dbReference type="PANTHER" id="PTHR36924:SF1">
    <property type="entry name" value="ANTITOXIN HIGA-1"/>
    <property type="match status" value="1"/>
</dbReference>
<dbReference type="SUPFAM" id="SSF47413">
    <property type="entry name" value="lambda repressor-like DNA-binding domains"/>
    <property type="match status" value="1"/>
</dbReference>
<dbReference type="RefSeq" id="WP_116358789.1">
    <property type="nucleotide sequence ID" value="NZ_LT976854.1"/>
</dbReference>
<dbReference type="EMBL" id="OFSQ01000037">
    <property type="protein sequence ID" value="SOY66894.1"/>
    <property type="molecule type" value="Genomic_DNA"/>
</dbReference>
<protein>
    <submittedName>
        <fullName evidence="3">Virulence factor</fullName>
    </submittedName>
</protein>
<dbReference type="OrthoDB" id="5297543at2"/>
<accession>A0A375CBK9</accession>
<evidence type="ECO:0000259" key="2">
    <source>
        <dbReference type="PROSITE" id="PS50943"/>
    </source>
</evidence>
<dbReference type="Gene3D" id="1.10.260.40">
    <property type="entry name" value="lambda repressor-like DNA-binding domains"/>
    <property type="match status" value="1"/>
</dbReference>
<organism evidence="3">
    <name type="scientific">Cupriavidus taiwanensis</name>
    <dbReference type="NCBI Taxonomy" id="164546"/>
    <lineage>
        <taxon>Bacteria</taxon>
        <taxon>Pseudomonadati</taxon>
        <taxon>Pseudomonadota</taxon>
        <taxon>Betaproteobacteria</taxon>
        <taxon>Burkholderiales</taxon>
        <taxon>Burkholderiaceae</taxon>
        <taxon>Cupriavidus</taxon>
    </lineage>
</organism>
<dbReference type="NCBIfam" id="TIGR02607">
    <property type="entry name" value="antidote_HigA"/>
    <property type="match status" value="1"/>
</dbReference>
<dbReference type="AlphaFoldDB" id="A0A375CBK9"/>
<dbReference type="Proteomes" id="UP000256780">
    <property type="component" value="Chromosome CBM2587_b"/>
</dbReference>
<dbReference type="SMART" id="SM00530">
    <property type="entry name" value="HTH_XRE"/>
    <property type="match status" value="1"/>
</dbReference>
<proteinExistence type="predicted"/>
<keyword evidence="1" id="KW-0238">DNA-binding</keyword>
<dbReference type="InterPro" id="IPR010982">
    <property type="entry name" value="Lambda_DNA-bd_dom_sf"/>
</dbReference>
<dbReference type="InterPro" id="IPR013430">
    <property type="entry name" value="Toxin_antidote_HigA"/>
</dbReference>
<dbReference type="PROSITE" id="PS50943">
    <property type="entry name" value="HTH_CROC1"/>
    <property type="match status" value="1"/>
</dbReference>
<evidence type="ECO:0000256" key="1">
    <source>
        <dbReference type="ARBA" id="ARBA00023125"/>
    </source>
</evidence>
<gene>
    <name evidence="3" type="ORF">CBM2587_B80171</name>
</gene>
<feature type="domain" description="HTH cro/C1-type" evidence="2">
    <location>
        <begin position="25"/>
        <end position="72"/>
    </location>
</feature>
<evidence type="ECO:0000313" key="3">
    <source>
        <dbReference type="EMBL" id="SOY66894.1"/>
    </source>
</evidence>